<protein>
    <submittedName>
        <fullName evidence="1">Uncharacterized protein</fullName>
    </submittedName>
</protein>
<comment type="caution">
    <text evidence="1">The sequence shown here is derived from an EMBL/GenBank/DDBJ whole genome shotgun (WGS) entry which is preliminary data.</text>
</comment>
<dbReference type="OrthoDB" id="9115117at2"/>
<dbReference type="EMBL" id="FCOM02000065">
    <property type="protein sequence ID" value="SAL85866.1"/>
    <property type="molecule type" value="Genomic_DNA"/>
</dbReference>
<evidence type="ECO:0000313" key="2">
    <source>
        <dbReference type="Proteomes" id="UP000055019"/>
    </source>
</evidence>
<gene>
    <name evidence="1" type="ORF">AWB74_07471</name>
</gene>
<reference evidence="1" key="1">
    <citation type="submission" date="2016-01" db="EMBL/GenBank/DDBJ databases">
        <authorList>
            <person name="Peeters C."/>
        </authorList>
    </citation>
    <scope>NUCLEOTIDE SEQUENCE [LARGE SCALE GENOMIC DNA]</scope>
    <source>
        <strain evidence="1">LMG 29317</strain>
    </source>
</reference>
<dbReference type="RefSeq" id="WP_061151636.1">
    <property type="nucleotide sequence ID" value="NZ_FCOM02000065.1"/>
</dbReference>
<accession>A0A158KXI3</accession>
<keyword evidence="2" id="KW-1185">Reference proteome</keyword>
<dbReference type="Proteomes" id="UP000055019">
    <property type="component" value="Unassembled WGS sequence"/>
</dbReference>
<name>A0A158KXI3_9BURK</name>
<organism evidence="1 2">
    <name type="scientific">Caballeronia arvi</name>
    <dbReference type="NCBI Taxonomy" id="1777135"/>
    <lineage>
        <taxon>Bacteria</taxon>
        <taxon>Pseudomonadati</taxon>
        <taxon>Pseudomonadota</taxon>
        <taxon>Betaproteobacteria</taxon>
        <taxon>Burkholderiales</taxon>
        <taxon>Burkholderiaceae</taxon>
        <taxon>Caballeronia</taxon>
    </lineage>
</organism>
<sequence length="272" mass="29389">MLDIRIDRREAYMSHDFTQCVSYIQEHLRVSTFDMPVDGAGITRILKQSVRDNRLIPAVNRDWSGNRSVFRHYAPQYWPTSGGGSVASSKPPSLTEFYSAKQANGELGNALADGGAFDLSSKAMGLERAASASDAFGATIGDLRSAGSNWLGLAIEVAGAVAGGMLDSASDDNPLLKSFTDGDTALSDAEPFAFESGLPDGDSFDLAGIPFNGGPGWVESGPRQKKQWRMYGSDRAPVVDIDFDDHHGQPNPHAHNWDDGVRDHGWPVSIFR</sequence>
<dbReference type="AlphaFoldDB" id="A0A158KXI3"/>
<proteinExistence type="predicted"/>
<evidence type="ECO:0000313" key="1">
    <source>
        <dbReference type="EMBL" id="SAL85866.1"/>
    </source>
</evidence>